<protein>
    <submittedName>
        <fullName evidence="2">Uncharacterized protein</fullName>
    </submittedName>
</protein>
<evidence type="ECO:0000313" key="3">
    <source>
        <dbReference type="Proteomes" id="UP001162480"/>
    </source>
</evidence>
<proteinExistence type="predicted"/>
<name>A0AA36FCT1_OCTVU</name>
<dbReference type="Proteomes" id="UP001162480">
    <property type="component" value="Chromosome 14"/>
</dbReference>
<keyword evidence="3" id="KW-1185">Reference proteome</keyword>
<evidence type="ECO:0000313" key="2">
    <source>
        <dbReference type="EMBL" id="CAI9733400.1"/>
    </source>
</evidence>
<keyword evidence="1" id="KW-0472">Membrane</keyword>
<feature type="transmembrane region" description="Helical" evidence="1">
    <location>
        <begin position="15"/>
        <end position="34"/>
    </location>
</feature>
<keyword evidence="1" id="KW-0812">Transmembrane</keyword>
<gene>
    <name evidence="2" type="ORF">OCTVUL_1B010011</name>
</gene>
<reference evidence="2" key="1">
    <citation type="submission" date="2023-08" db="EMBL/GenBank/DDBJ databases">
        <authorList>
            <person name="Alioto T."/>
            <person name="Alioto T."/>
            <person name="Gomez Garrido J."/>
        </authorList>
    </citation>
    <scope>NUCLEOTIDE SEQUENCE</scope>
</reference>
<evidence type="ECO:0000256" key="1">
    <source>
        <dbReference type="SAM" id="Phobius"/>
    </source>
</evidence>
<organism evidence="2 3">
    <name type="scientific">Octopus vulgaris</name>
    <name type="common">Common octopus</name>
    <dbReference type="NCBI Taxonomy" id="6645"/>
    <lineage>
        <taxon>Eukaryota</taxon>
        <taxon>Metazoa</taxon>
        <taxon>Spiralia</taxon>
        <taxon>Lophotrochozoa</taxon>
        <taxon>Mollusca</taxon>
        <taxon>Cephalopoda</taxon>
        <taxon>Coleoidea</taxon>
        <taxon>Octopodiformes</taxon>
        <taxon>Octopoda</taxon>
        <taxon>Incirrata</taxon>
        <taxon>Octopodidae</taxon>
        <taxon>Octopus</taxon>
    </lineage>
</organism>
<dbReference type="EMBL" id="OX597827">
    <property type="protein sequence ID" value="CAI9733400.1"/>
    <property type="molecule type" value="Genomic_DNA"/>
</dbReference>
<sequence>MTGLMDRGKTPKKLLTIYISLSPLYIYIYIHIAVDLTRTRLLLCPKVAISIFLVQKLCCLLLHNLQSEPFSYLWLLSLRSSSFNISRIQALVPEETTP</sequence>
<accession>A0AA36FCT1</accession>
<dbReference type="AlphaFoldDB" id="A0AA36FCT1"/>
<keyword evidence="1" id="KW-1133">Transmembrane helix</keyword>